<reference evidence="1 2" key="1">
    <citation type="submission" date="2019-09" db="EMBL/GenBank/DDBJ databases">
        <title>Bird 10,000 Genomes (B10K) Project - Family phase.</title>
        <authorList>
            <person name="Zhang G."/>
        </authorList>
    </citation>
    <scope>NUCLEOTIDE SEQUENCE [LARGE SCALE GENOMIC DNA]</scope>
    <source>
        <strain evidence="1">B10K-DU-021-33</strain>
        <tissue evidence="1">Mixed tissue sample</tissue>
    </source>
</reference>
<feature type="non-terminal residue" evidence="1">
    <location>
        <position position="68"/>
    </location>
</feature>
<name>A0A7K5NXG7_CHRMC</name>
<feature type="non-terminal residue" evidence="1">
    <location>
        <position position="1"/>
    </location>
</feature>
<accession>A0A7K5NXG7</accession>
<comment type="caution">
    <text evidence="1">The sequence shown here is derived from an EMBL/GenBank/DDBJ whole genome shotgun (WGS) entry which is preliminary data.</text>
</comment>
<protein>
    <submittedName>
        <fullName evidence="1">IPIL1 protein</fullName>
    </submittedName>
</protein>
<dbReference type="AlphaFoldDB" id="A0A7K5NXG7"/>
<dbReference type="Proteomes" id="UP000524558">
    <property type="component" value="Unassembled WGS sequence"/>
</dbReference>
<proteinExistence type="predicted"/>
<evidence type="ECO:0000313" key="1">
    <source>
        <dbReference type="EMBL" id="NWT47562.1"/>
    </source>
</evidence>
<sequence>TMVKELVDEVLRVCQKLSRNSFMPRLMPVIGVSSTLRGWSPCEQDAVYRLLMPLKPPRGHAFHLEMAT</sequence>
<gene>
    <name evidence="1" type="primary">Itpripl1_4</name>
    <name evidence="1" type="ORF">CHRMAC_R15674</name>
</gene>
<evidence type="ECO:0000313" key="2">
    <source>
        <dbReference type="Proteomes" id="UP000524558"/>
    </source>
</evidence>
<organism evidence="1 2">
    <name type="scientific">Chroicocephalus maculipennis</name>
    <name type="common">Brown-hooded gull</name>
    <name type="synonym">Larus maculipennis</name>
    <dbReference type="NCBI Taxonomy" id="287016"/>
    <lineage>
        <taxon>Eukaryota</taxon>
        <taxon>Metazoa</taxon>
        <taxon>Chordata</taxon>
        <taxon>Craniata</taxon>
        <taxon>Vertebrata</taxon>
        <taxon>Euteleostomi</taxon>
        <taxon>Archelosauria</taxon>
        <taxon>Archosauria</taxon>
        <taxon>Dinosauria</taxon>
        <taxon>Saurischia</taxon>
        <taxon>Theropoda</taxon>
        <taxon>Coelurosauria</taxon>
        <taxon>Aves</taxon>
        <taxon>Neognathae</taxon>
        <taxon>Neoaves</taxon>
        <taxon>Charadriiformes</taxon>
        <taxon>Laridae</taxon>
        <taxon>Chroicocephalus</taxon>
    </lineage>
</organism>
<keyword evidence="2" id="KW-1185">Reference proteome</keyword>
<dbReference type="EMBL" id="VYZF01002955">
    <property type="protein sequence ID" value="NWT47562.1"/>
    <property type="molecule type" value="Genomic_DNA"/>
</dbReference>